<dbReference type="AlphaFoldDB" id="A0A0H3AB88"/>
<feature type="transmembrane region" description="Helical" evidence="1">
    <location>
        <begin position="27"/>
        <end position="46"/>
    </location>
</feature>
<feature type="transmembrane region" description="Helical" evidence="1">
    <location>
        <begin position="1128"/>
        <end position="1152"/>
    </location>
</feature>
<dbReference type="Gene3D" id="3.30.2090.10">
    <property type="entry name" value="Multidrug efflux transporter AcrB TolC docking domain, DN and DC subdomains"/>
    <property type="match status" value="2"/>
</dbReference>
<feature type="transmembrane region" description="Helical" evidence="1">
    <location>
        <begin position="1102"/>
        <end position="1122"/>
    </location>
</feature>
<gene>
    <name evidence="2" type="ordered locus">Dvul_2902</name>
</gene>
<sequence length="1236" mass="133908">MSEGGHNDERWLHTRNSARFFVEQRHIGWVLLVATLVWGVWAWHAMPQRKDPEIPVRAAAVLVAWPGAPAERVEERITRRVEEAVGGNKWVEKIESVSRTGLSVVTLHLHERVAQTDTVLDDIGFRLQEVGQLPDGAGPLTYIKDFGDTSTLMLTVASPRVSGVELDMRAVGVARAVRALRNDAAGEARAEGGVMARASQARVGASGAVATGRRDVPRTGVAKAEAGTPPPAINDAGAGRMAVAWVAPSAMDDAVLRRLGGLAADWLVAHGDATAPRLHTEPGLVVLDVSTRHDAAALSARLAVFRAERVGANALHPDLWEPAVFASGDDARAALEAVAADRYSWRDLEAYTEKVRATLERLGSVGKVSRWGVRPETIFIDWSQERLASLGLDPQQVAQTLAARNTSLPGGQLETRGRGVLLDSEGELRSATDLAEVMVATSASGAPLYLRDVADVTRSYRAPVENLNHFVHRDADGTWRRGKAITLAVEMRSGEHIDAFSREVDAALGDLTQRLPEDLLVVRTSDQPRQVTEKVDLFTLSLEEAVVLVVAVAFIGFREWRSALLMALSIPLTLAMTFGMMHLLGIDLQQISIASLILALGLLVDDPVVAGDAIKREIAEGRPRRLAAWLGPTKLARAILYATITNIVAYLPFLLLTGDKGRFLYSMPIVVACSLVASRIVSMTFIPLLGSVLLDAGRREGTVEERRARGLGRLYYAVGGWAIDHRWKVLAGSLLLVVAGFWLQGQLKPQFFPKDRSYLSYVDLWLPEDATVEATARVAADAARIVTDRVAAFDAETGRAAKGLPPALRSVTVFTGGGGPRFWFSVTPELRQPNYAQLLVEVSDNHLTKELIGPLQQALSERLPSARADVMELENGPPIGVPVQLRLYGDDIPALRAESERLKAILRADPDATRVKDNWGADTFVARLRVDPDKAALSGVTMLDVARATGNAATGTTVTALREGRLTVPVVSRLRPDERADATDVEGLYVAGQGGTRVPLAQIAEPEYGMETARIFRRNQQRCVVISCFPREGVLPSEVVARAMPAIGRFRADLPPGFRLEFGGEHEEQVKGFKELAGVMGISIAMIYMALLFQFRNAVKPLIVFAAIPYGMTGAFAALRLMGQPFGFMAFLGIASLIGVIVSHIIVLFDFIEEKREEGEDLRTALLDAGIVRLRPVMITVAATVIALFPLALHGGALWEPLCYAQAGGLTVATFVTLLMVPVLYAIAVLDLKVVK</sequence>
<evidence type="ECO:0000256" key="1">
    <source>
        <dbReference type="SAM" id="Phobius"/>
    </source>
</evidence>
<dbReference type="Gene3D" id="3.30.70.1320">
    <property type="entry name" value="Multidrug efflux transporter AcrB pore domain like"/>
    <property type="match status" value="2"/>
</dbReference>
<dbReference type="InterPro" id="IPR027463">
    <property type="entry name" value="AcrB_DN_DC_subdom"/>
</dbReference>
<feature type="transmembrane region" description="Helical" evidence="1">
    <location>
        <begin position="635"/>
        <end position="657"/>
    </location>
</feature>
<evidence type="ECO:0000313" key="2">
    <source>
        <dbReference type="EMBL" id="ABM29913.1"/>
    </source>
</evidence>
<dbReference type="KEGG" id="dvl:Dvul_2902"/>
<dbReference type="GO" id="GO:0042910">
    <property type="term" value="F:xenobiotic transmembrane transporter activity"/>
    <property type="evidence" value="ECO:0007669"/>
    <property type="project" value="TreeGrafter"/>
</dbReference>
<dbReference type="InterPro" id="IPR001036">
    <property type="entry name" value="Acrflvin-R"/>
</dbReference>
<feature type="transmembrane region" description="Helical" evidence="1">
    <location>
        <begin position="1205"/>
        <end position="1230"/>
    </location>
</feature>
<dbReference type="GO" id="GO:0005886">
    <property type="term" value="C:plasma membrane"/>
    <property type="evidence" value="ECO:0007669"/>
    <property type="project" value="TreeGrafter"/>
</dbReference>
<dbReference type="SUPFAM" id="SSF82866">
    <property type="entry name" value="Multidrug efflux transporter AcrB transmembrane domain"/>
    <property type="match status" value="2"/>
</dbReference>
<feature type="transmembrane region" description="Helical" evidence="1">
    <location>
        <begin position="1172"/>
        <end position="1193"/>
    </location>
</feature>
<proteinExistence type="predicted"/>
<name>A0A0H3AB88_NITV4</name>
<dbReference type="SUPFAM" id="SSF82693">
    <property type="entry name" value="Multidrug efflux transporter AcrB pore domain, PN1, PN2, PC1 and PC2 subdomains"/>
    <property type="match status" value="2"/>
</dbReference>
<keyword evidence="1" id="KW-0812">Transmembrane</keyword>
<dbReference type="Proteomes" id="UP000009173">
    <property type="component" value="Chromosome"/>
</dbReference>
<dbReference type="PANTHER" id="PTHR32063">
    <property type="match status" value="1"/>
</dbReference>
<reference evidence="3" key="1">
    <citation type="journal article" date="2009" name="Environ. Microbiol.">
        <title>Contribution of mobile genetic elements to Desulfovibrio vulgaris genome plasticity.</title>
        <authorList>
            <person name="Walker C.B."/>
            <person name="Stolyar S."/>
            <person name="Chivian D."/>
            <person name="Pinel N."/>
            <person name="Gabster J.A."/>
            <person name="Dehal P.S."/>
            <person name="He Z."/>
            <person name="Yang Z.K."/>
            <person name="Yen H.C."/>
            <person name="Zhou J."/>
            <person name="Wall J.D."/>
            <person name="Hazen T.C."/>
            <person name="Arkin A.P."/>
            <person name="Stahl D.A."/>
        </authorList>
    </citation>
    <scope>NUCLEOTIDE SEQUENCE [LARGE SCALE GENOMIC DNA]</scope>
    <source>
        <strain evidence="3">DP4</strain>
    </source>
</reference>
<dbReference type="HOGENOM" id="CLU_002755_1_2_7"/>
<dbReference type="Gene3D" id="3.30.70.1440">
    <property type="entry name" value="Multidrug efflux transporter AcrB pore domain"/>
    <property type="match status" value="1"/>
</dbReference>
<organism evidence="2 3">
    <name type="scientific">Nitratidesulfovibrio vulgaris (strain DP4)</name>
    <name type="common">Desulfovibrio vulgaris</name>
    <dbReference type="NCBI Taxonomy" id="391774"/>
    <lineage>
        <taxon>Bacteria</taxon>
        <taxon>Pseudomonadati</taxon>
        <taxon>Thermodesulfobacteriota</taxon>
        <taxon>Desulfovibrionia</taxon>
        <taxon>Desulfovibrionales</taxon>
        <taxon>Desulfovibrionaceae</taxon>
        <taxon>Nitratidesulfovibrio</taxon>
    </lineage>
</organism>
<dbReference type="SUPFAM" id="SSF82714">
    <property type="entry name" value="Multidrug efflux transporter AcrB TolC docking domain, DN and DC subdomains"/>
    <property type="match status" value="2"/>
</dbReference>
<evidence type="ECO:0000313" key="3">
    <source>
        <dbReference type="Proteomes" id="UP000009173"/>
    </source>
</evidence>
<protein>
    <submittedName>
        <fullName evidence="2">Acriflavin resistance protein</fullName>
    </submittedName>
</protein>
<feature type="transmembrane region" description="Helical" evidence="1">
    <location>
        <begin position="669"/>
        <end position="694"/>
    </location>
</feature>
<dbReference type="Gene3D" id="1.20.1640.10">
    <property type="entry name" value="Multidrug efflux transporter AcrB transmembrane domain"/>
    <property type="match status" value="3"/>
</dbReference>
<keyword evidence="1" id="KW-0472">Membrane</keyword>
<dbReference type="Gene3D" id="3.30.70.1430">
    <property type="entry name" value="Multidrug efflux transporter AcrB pore domain"/>
    <property type="match status" value="3"/>
</dbReference>
<accession>A0A0H3AB88</accession>
<feature type="transmembrane region" description="Helical" evidence="1">
    <location>
        <begin position="537"/>
        <end position="557"/>
    </location>
</feature>
<feature type="transmembrane region" description="Helical" evidence="1">
    <location>
        <begin position="1076"/>
        <end position="1095"/>
    </location>
</feature>
<keyword evidence="1" id="KW-1133">Transmembrane helix</keyword>
<dbReference type="Pfam" id="PF00873">
    <property type="entry name" value="ACR_tran"/>
    <property type="match status" value="2"/>
</dbReference>
<feature type="transmembrane region" description="Helical" evidence="1">
    <location>
        <begin position="564"/>
        <end position="585"/>
    </location>
</feature>
<dbReference type="EMBL" id="CP000527">
    <property type="protein sequence ID" value="ABM29913.1"/>
    <property type="molecule type" value="Genomic_DNA"/>
</dbReference>
<dbReference type="PANTHER" id="PTHR32063:SF18">
    <property type="entry name" value="CATION EFFLUX SYSTEM PROTEIN"/>
    <property type="match status" value="1"/>
</dbReference>
<dbReference type="RefSeq" id="WP_011793160.1">
    <property type="nucleotide sequence ID" value="NC_008751.1"/>
</dbReference>